<sequence>MAPQNQATYLPPLAPGGGVTDGARQRGRRPVKGRPAPHEHLYNLAVIITTPFYPKKENGEYHCIPNPPIAQTYVSEGGALVTAG</sequence>
<keyword evidence="3" id="KW-1185">Reference proteome</keyword>
<dbReference type="AlphaFoldDB" id="A0A4Z2GFW4"/>
<feature type="region of interest" description="Disordered" evidence="1">
    <location>
        <begin position="1"/>
        <end position="36"/>
    </location>
</feature>
<dbReference type="EMBL" id="SRLO01000576">
    <property type="protein sequence ID" value="TNN51624.1"/>
    <property type="molecule type" value="Genomic_DNA"/>
</dbReference>
<dbReference type="Proteomes" id="UP000314294">
    <property type="component" value="Unassembled WGS sequence"/>
</dbReference>
<reference evidence="2 3" key="1">
    <citation type="submission" date="2019-03" db="EMBL/GenBank/DDBJ databases">
        <title>First draft genome of Liparis tanakae, snailfish: a comprehensive survey of snailfish specific genes.</title>
        <authorList>
            <person name="Kim W."/>
            <person name="Song I."/>
            <person name="Jeong J.-H."/>
            <person name="Kim D."/>
            <person name="Kim S."/>
            <person name="Ryu S."/>
            <person name="Song J.Y."/>
            <person name="Lee S.K."/>
        </authorList>
    </citation>
    <scope>NUCLEOTIDE SEQUENCE [LARGE SCALE GENOMIC DNA]</scope>
    <source>
        <tissue evidence="2">Muscle</tissue>
    </source>
</reference>
<name>A0A4Z2GFW4_9TELE</name>
<accession>A0A4Z2GFW4</accession>
<protein>
    <submittedName>
        <fullName evidence="2">Uncharacterized protein</fullName>
    </submittedName>
</protein>
<evidence type="ECO:0000313" key="2">
    <source>
        <dbReference type="EMBL" id="TNN51624.1"/>
    </source>
</evidence>
<gene>
    <name evidence="2" type="ORF">EYF80_038200</name>
</gene>
<evidence type="ECO:0000256" key="1">
    <source>
        <dbReference type="SAM" id="MobiDB-lite"/>
    </source>
</evidence>
<comment type="caution">
    <text evidence="2">The sequence shown here is derived from an EMBL/GenBank/DDBJ whole genome shotgun (WGS) entry which is preliminary data.</text>
</comment>
<proteinExistence type="predicted"/>
<evidence type="ECO:0000313" key="3">
    <source>
        <dbReference type="Proteomes" id="UP000314294"/>
    </source>
</evidence>
<organism evidence="2 3">
    <name type="scientific">Liparis tanakae</name>
    <name type="common">Tanaka's snailfish</name>
    <dbReference type="NCBI Taxonomy" id="230148"/>
    <lineage>
        <taxon>Eukaryota</taxon>
        <taxon>Metazoa</taxon>
        <taxon>Chordata</taxon>
        <taxon>Craniata</taxon>
        <taxon>Vertebrata</taxon>
        <taxon>Euteleostomi</taxon>
        <taxon>Actinopterygii</taxon>
        <taxon>Neopterygii</taxon>
        <taxon>Teleostei</taxon>
        <taxon>Neoteleostei</taxon>
        <taxon>Acanthomorphata</taxon>
        <taxon>Eupercaria</taxon>
        <taxon>Perciformes</taxon>
        <taxon>Cottioidei</taxon>
        <taxon>Cottales</taxon>
        <taxon>Liparidae</taxon>
        <taxon>Liparis</taxon>
    </lineage>
</organism>